<dbReference type="PANTHER" id="PTHR13593">
    <property type="match status" value="1"/>
</dbReference>
<dbReference type="InterPro" id="IPR051057">
    <property type="entry name" value="PI-PLC_domain"/>
</dbReference>
<dbReference type="Proteomes" id="UP000001312">
    <property type="component" value="Unassembled WGS sequence"/>
</dbReference>
<dbReference type="InterPro" id="IPR017946">
    <property type="entry name" value="PLC-like_Pdiesterase_TIM-brl"/>
</dbReference>
<dbReference type="EMBL" id="CH476636">
    <property type="protein sequence ID" value="EDN94898.1"/>
    <property type="molecule type" value="Genomic_DNA"/>
</dbReference>
<dbReference type="GeneID" id="5484582"/>
<dbReference type="PANTHER" id="PTHR13593:SF140">
    <property type="entry name" value="PLC-LIKE PHOSPHODIESTERASE"/>
    <property type="match status" value="1"/>
</dbReference>
<evidence type="ECO:0000313" key="2">
    <source>
        <dbReference type="EMBL" id="EDN94898.1"/>
    </source>
</evidence>
<dbReference type="KEGG" id="ssl:SS1G_10773"/>
<dbReference type="OMA" id="CNNYVEF"/>
<proteinExistence type="predicted"/>
<protein>
    <recommendedName>
        <fullName evidence="4">Tat pathway signal sequence</fullName>
    </recommendedName>
</protein>
<name>A7EZK6_SCLS1</name>
<dbReference type="InParanoid" id="A7EZK6"/>
<dbReference type="GO" id="GO:0006629">
    <property type="term" value="P:lipid metabolic process"/>
    <property type="evidence" value="ECO:0007669"/>
    <property type="project" value="InterPro"/>
</dbReference>
<feature type="region of interest" description="Disordered" evidence="1">
    <location>
        <begin position="143"/>
        <end position="172"/>
    </location>
</feature>
<evidence type="ECO:0000256" key="1">
    <source>
        <dbReference type="SAM" id="MobiDB-lite"/>
    </source>
</evidence>
<reference evidence="3" key="1">
    <citation type="journal article" date="2011" name="PLoS Genet.">
        <title>Genomic analysis of the necrotrophic fungal pathogens Sclerotinia sclerotiorum and Botrytis cinerea.</title>
        <authorList>
            <person name="Amselem J."/>
            <person name="Cuomo C.A."/>
            <person name="van Kan J.A."/>
            <person name="Viaud M."/>
            <person name="Benito E.P."/>
            <person name="Couloux A."/>
            <person name="Coutinho P.M."/>
            <person name="de Vries R.P."/>
            <person name="Dyer P.S."/>
            <person name="Fillinger S."/>
            <person name="Fournier E."/>
            <person name="Gout L."/>
            <person name="Hahn M."/>
            <person name="Kohn L."/>
            <person name="Lapalu N."/>
            <person name="Plummer K.M."/>
            <person name="Pradier J.M."/>
            <person name="Quevillon E."/>
            <person name="Sharon A."/>
            <person name="Simon A."/>
            <person name="ten Have A."/>
            <person name="Tudzynski B."/>
            <person name="Tudzynski P."/>
            <person name="Wincker P."/>
            <person name="Andrew M."/>
            <person name="Anthouard V."/>
            <person name="Beever R.E."/>
            <person name="Beffa R."/>
            <person name="Benoit I."/>
            <person name="Bouzid O."/>
            <person name="Brault B."/>
            <person name="Chen Z."/>
            <person name="Choquer M."/>
            <person name="Collemare J."/>
            <person name="Cotton P."/>
            <person name="Danchin E.G."/>
            <person name="Da Silva C."/>
            <person name="Gautier A."/>
            <person name="Giraud C."/>
            <person name="Giraud T."/>
            <person name="Gonzalez C."/>
            <person name="Grossetete S."/>
            <person name="Guldener U."/>
            <person name="Henrissat B."/>
            <person name="Howlett B.J."/>
            <person name="Kodira C."/>
            <person name="Kretschmer M."/>
            <person name="Lappartient A."/>
            <person name="Leroch M."/>
            <person name="Levis C."/>
            <person name="Mauceli E."/>
            <person name="Neuveglise C."/>
            <person name="Oeser B."/>
            <person name="Pearson M."/>
            <person name="Poulain J."/>
            <person name="Poussereau N."/>
            <person name="Quesneville H."/>
            <person name="Rascle C."/>
            <person name="Schumacher J."/>
            <person name="Segurens B."/>
            <person name="Sexton A."/>
            <person name="Silva E."/>
            <person name="Sirven C."/>
            <person name="Soanes D.M."/>
            <person name="Talbot N.J."/>
            <person name="Templeton M."/>
            <person name="Yandava C."/>
            <person name="Yarden O."/>
            <person name="Zeng Q."/>
            <person name="Rollins J.A."/>
            <person name="Lebrun M.H."/>
            <person name="Dickman M."/>
        </authorList>
    </citation>
    <scope>NUCLEOTIDE SEQUENCE [LARGE SCALE GENOMIC DNA]</scope>
    <source>
        <strain evidence="3">ATCC 18683 / 1980 / Ss-1</strain>
    </source>
</reference>
<dbReference type="Pfam" id="PF26146">
    <property type="entry name" value="PI-PLC_X"/>
    <property type="match status" value="1"/>
</dbReference>
<keyword evidence="3" id="KW-1185">Reference proteome</keyword>
<dbReference type="SUPFAM" id="SSF51695">
    <property type="entry name" value="PLC-like phosphodiesterases"/>
    <property type="match status" value="1"/>
</dbReference>
<feature type="compositionally biased region" description="Low complexity" evidence="1">
    <location>
        <begin position="146"/>
        <end position="172"/>
    </location>
</feature>
<dbReference type="RefSeq" id="XP_001588326.1">
    <property type="nucleotide sequence ID" value="XM_001588276.1"/>
</dbReference>
<dbReference type="AlphaFoldDB" id="A7EZK6"/>
<dbReference type="Gene3D" id="3.20.20.190">
    <property type="entry name" value="Phosphatidylinositol (PI) phosphodiesterase"/>
    <property type="match status" value="1"/>
</dbReference>
<evidence type="ECO:0008006" key="4">
    <source>
        <dbReference type="Google" id="ProtNLM"/>
    </source>
</evidence>
<dbReference type="GO" id="GO:0008081">
    <property type="term" value="F:phosphoric diester hydrolase activity"/>
    <property type="evidence" value="ECO:0000318"/>
    <property type="project" value="GO_Central"/>
</dbReference>
<dbReference type="STRING" id="665079.A7EZK6"/>
<gene>
    <name evidence="2" type="ORF">SS1G_10773</name>
</gene>
<evidence type="ECO:0000313" key="3">
    <source>
        <dbReference type="Proteomes" id="UP000001312"/>
    </source>
</evidence>
<accession>A7EZK6</accession>
<sequence>MCGDGWDYWDWMVECLGYKAAGSPWCVSKHVTGRAPEAKNDLHLEYEIYLLCPKNLTHITVITGSEQRTPTGSYLSLSTTITVSTSSSAVSTEAVVSTSTGKTTTLTTTLGSTTIYAIGTETLTGNATESTSTATQIILTGGGGHSTTTSSINGTSNSTATATSTSSSAKATNTTPCNNFVEFCDRSYGNITEVSAHNSPFVRKGSVAANQELDVTTQLNDGIRLLQAQIQWNGSIPHFCHTSCDILDAGPITDFLGKVYNWVSEHPFDVVTILLGNGNYSQIDAYIPFLEETGLQNYAYVPPKIPMAIDDWPTLASMILSGKRVVIFMDYNANQTAYPWVLDEFTNMWETPFDPTNRSFPCIPERPPNLNDADAKSHFYMTNHNLNYDINLLGISLLVPYQNLLNVTNNVTGYGSLGTNAEQCVQDWGFPPKFLNVDFYNVGQGSVFEVAAKWNNVTYDRECCGAEAESGTGRLVGAGWSMVWLVLGVVGFLGMGL</sequence>
<organism evidence="2 3">
    <name type="scientific">Sclerotinia sclerotiorum (strain ATCC 18683 / 1980 / Ss-1)</name>
    <name type="common">White mold</name>
    <name type="synonym">Whetzelinia sclerotiorum</name>
    <dbReference type="NCBI Taxonomy" id="665079"/>
    <lineage>
        <taxon>Eukaryota</taxon>
        <taxon>Fungi</taxon>
        <taxon>Dikarya</taxon>
        <taxon>Ascomycota</taxon>
        <taxon>Pezizomycotina</taxon>
        <taxon>Leotiomycetes</taxon>
        <taxon>Helotiales</taxon>
        <taxon>Sclerotiniaceae</taxon>
        <taxon>Sclerotinia</taxon>
    </lineage>
</organism>